<dbReference type="PRINTS" id="PR00102">
    <property type="entry name" value="OTCASE"/>
</dbReference>
<evidence type="ECO:0000259" key="4">
    <source>
        <dbReference type="Pfam" id="PF00185"/>
    </source>
</evidence>
<evidence type="ECO:0000259" key="5">
    <source>
        <dbReference type="Pfam" id="PF02729"/>
    </source>
</evidence>
<organism evidence="6 7">
    <name type="scientific">Streptomyces evansiae</name>
    <dbReference type="NCBI Taxonomy" id="3075535"/>
    <lineage>
        <taxon>Bacteria</taxon>
        <taxon>Bacillati</taxon>
        <taxon>Actinomycetota</taxon>
        <taxon>Actinomycetes</taxon>
        <taxon>Kitasatosporales</taxon>
        <taxon>Streptomycetaceae</taxon>
        <taxon>Streptomyces</taxon>
    </lineage>
</organism>
<protein>
    <submittedName>
        <fullName evidence="6">Ornithine carbamoyltransferase</fullName>
    </submittedName>
</protein>
<dbReference type="InterPro" id="IPR002292">
    <property type="entry name" value="Orn/put_carbamltrans"/>
</dbReference>
<dbReference type="PANTHER" id="PTHR45753">
    <property type="entry name" value="ORNITHINE CARBAMOYLTRANSFERASE, MITOCHONDRIAL"/>
    <property type="match status" value="1"/>
</dbReference>
<comment type="similarity">
    <text evidence="2">Belongs to the aspartate/ornithine carbamoyltransferase superfamily.</text>
</comment>
<dbReference type="Pfam" id="PF00185">
    <property type="entry name" value="OTCace"/>
    <property type="match status" value="1"/>
</dbReference>
<dbReference type="AlphaFoldDB" id="A0ABD5DZD3"/>
<name>A0ABD5DZD3_9ACTN</name>
<dbReference type="InterPro" id="IPR006132">
    <property type="entry name" value="Asp/Orn_carbamoyltranf_P-bd"/>
</dbReference>
<dbReference type="Proteomes" id="UP001183607">
    <property type="component" value="Unassembled WGS sequence"/>
</dbReference>
<gene>
    <name evidence="6" type="ORF">RM574_00125</name>
</gene>
<dbReference type="Gene3D" id="3.40.50.1370">
    <property type="entry name" value="Aspartate/ornithine carbamoyltransferase"/>
    <property type="match status" value="2"/>
</dbReference>
<feature type="region of interest" description="Disordered" evidence="3">
    <location>
        <begin position="319"/>
        <end position="339"/>
    </location>
</feature>
<dbReference type="InterPro" id="IPR036901">
    <property type="entry name" value="Asp/Orn_carbamoylTrfase_sf"/>
</dbReference>
<dbReference type="PANTHER" id="PTHR45753:SF3">
    <property type="entry name" value="ORNITHINE TRANSCARBAMYLASE, MITOCHONDRIAL"/>
    <property type="match status" value="1"/>
</dbReference>
<accession>A0ABD5DZD3</accession>
<comment type="caution">
    <text evidence="6">The sequence shown here is derived from an EMBL/GenBank/DDBJ whole genome shotgun (WGS) entry which is preliminary data.</text>
</comment>
<evidence type="ECO:0000313" key="7">
    <source>
        <dbReference type="Proteomes" id="UP001183607"/>
    </source>
</evidence>
<dbReference type="GO" id="GO:0004585">
    <property type="term" value="F:ornithine carbamoyltransferase activity"/>
    <property type="evidence" value="ECO:0007669"/>
    <property type="project" value="UniProtKB-ARBA"/>
</dbReference>
<keyword evidence="1 2" id="KW-0808">Transferase</keyword>
<evidence type="ECO:0000256" key="3">
    <source>
        <dbReference type="SAM" id="MobiDB-lite"/>
    </source>
</evidence>
<evidence type="ECO:0000313" key="6">
    <source>
        <dbReference type="EMBL" id="MDT0413887.1"/>
    </source>
</evidence>
<evidence type="ECO:0000256" key="1">
    <source>
        <dbReference type="ARBA" id="ARBA00022679"/>
    </source>
</evidence>
<dbReference type="InterPro" id="IPR006131">
    <property type="entry name" value="Asp_carbamoyltransf_Asp/Orn-bd"/>
</dbReference>
<dbReference type="EMBL" id="JAVRER010000001">
    <property type="protein sequence ID" value="MDT0413887.1"/>
    <property type="molecule type" value="Genomic_DNA"/>
</dbReference>
<feature type="domain" description="Aspartate/ornithine carbamoyltransferase carbamoyl-P binding" evidence="5">
    <location>
        <begin position="11"/>
        <end position="149"/>
    </location>
</feature>
<dbReference type="PRINTS" id="PR00100">
    <property type="entry name" value="AOTCASE"/>
</dbReference>
<evidence type="ECO:0000256" key="2">
    <source>
        <dbReference type="RuleBase" id="RU003634"/>
    </source>
</evidence>
<feature type="compositionally biased region" description="Low complexity" evidence="3">
    <location>
        <begin position="329"/>
        <end position="339"/>
    </location>
</feature>
<feature type="domain" description="Aspartate/ornithine carbamoyltransferase Asp/Orn-binding" evidence="4">
    <location>
        <begin position="156"/>
        <end position="310"/>
    </location>
</feature>
<reference evidence="7" key="1">
    <citation type="submission" date="2023-07" db="EMBL/GenBank/DDBJ databases">
        <title>30 novel species of actinomycetes from the DSMZ collection.</title>
        <authorList>
            <person name="Nouioui I."/>
        </authorList>
    </citation>
    <scope>NUCLEOTIDE SEQUENCE [LARGE SCALE GENOMIC DNA]</scope>
    <source>
        <strain evidence="7">DSM 41982</strain>
    </source>
</reference>
<dbReference type="InterPro" id="IPR006130">
    <property type="entry name" value="Asp/Orn_carbamoylTrfase"/>
</dbReference>
<dbReference type="Pfam" id="PF02729">
    <property type="entry name" value="OTCace_N"/>
    <property type="match status" value="1"/>
</dbReference>
<proteinExistence type="inferred from homology"/>
<dbReference type="SUPFAM" id="SSF53671">
    <property type="entry name" value="Aspartate/ornithine carbamoyltransferase"/>
    <property type="match status" value="1"/>
</dbReference>
<dbReference type="RefSeq" id="WP_093852789.1">
    <property type="nucleotide sequence ID" value="NZ_JAVRER010000001.1"/>
</dbReference>
<sequence length="339" mass="35854">MSTPHEGRPVRHLVSIDDLTDSALRAVVARGALFSAGLAGPVRPLAGRVAGIYFARTSTRTRTAFSAGALRLGASLLAYGPGDLQLNTGETTEDTGRVLSGMLDVLVARTAGPEAELRGWAGQDRMAVVNAMSAEEHPTQALTDLTTLTRHFGRIEGLRVLYVGEGNNTAAALALALSRYRGVTLDLRTPPGYGLTASIAARAAAHAERSGATLTEHHDMTALGGDYDVVYTTRWQTTGTSKPDANWRDLFAPFQVTRRLWDTSPRAVFLHDLPAHRGEEVTAEVLDGPASIAFAQAENKMHSAMAVLEHVSAPADTPVDVPAGSPLGAAARPRPVAAR</sequence>